<reference evidence="4" key="3">
    <citation type="submission" date="2015-06" db="UniProtKB">
        <authorList>
            <consortium name="EnsemblMetazoa"/>
        </authorList>
    </citation>
    <scope>IDENTIFICATION</scope>
</reference>
<dbReference type="EMBL" id="KB097700">
    <property type="protein sequence ID" value="ESN91491.1"/>
    <property type="molecule type" value="Genomic_DNA"/>
</dbReference>
<dbReference type="InParanoid" id="T1EWZ2"/>
<keyword evidence="2" id="KW-1133">Transmembrane helix</keyword>
<feature type="region of interest" description="Disordered" evidence="1">
    <location>
        <begin position="29"/>
        <end position="96"/>
    </location>
</feature>
<evidence type="ECO:0000256" key="2">
    <source>
        <dbReference type="SAM" id="Phobius"/>
    </source>
</evidence>
<feature type="compositionally biased region" description="Basic and acidic residues" evidence="1">
    <location>
        <begin position="46"/>
        <end position="96"/>
    </location>
</feature>
<evidence type="ECO:0000256" key="1">
    <source>
        <dbReference type="SAM" id="MobiDB-lite"/>
    </source>
</evidence>
<gene>
    <name evidence="4" type="primary">20201092</name>
    <name evidence="3" type="ORF">HELRODRAFT_165533</name>
</gene>
<keyword evidence="5" id="KW-1185">Reference proteome</keyword>
<sequence length="199" mass="22574">MPLKHTAATTIALIIIIIISITISPSSSSPDYYEDLPTPQDNLPSTKHDRAQSTASPHHDQQHLTIQHDDDHENTSHDDYHGNGSHHNHDQHHGDHQHHGIHVASIKFDYVKQPLILSIFMIVVIVQISYSCAHTSVTDVRLFMNMHDNTSVRVCLELSFYISNVQLAFMRSCLSVCTSSCFHHANFLSSWMPESWFVD</sequence>
<feature type="transmembrane region" description="Helical" evidence="2">
    <location>
        <begin position="115"/>
        <end position="137"/>
    </location>
</feature>
<reference evidence="3 5" key="2">
    <citation type="journal article" date="2013" name="Nature">
        <title>Insights into bilaterian evolution from three spiralian genomes.</title>
        <authorList>
            <person name="Simakov O."/>
            <person name="Marletaz F."/>
            <person name="Cho S.J."/>
            <person name="Edsinger-Gonzales E."/>
            <person name="Havlak P."/>
            <person name="Hellsten U."/>
            <person name="Kuo D.H."/>
            <person name="Larsson T."/>
            <person name="Lv J."/>
            <person name="Arendt D."/>
            <person name="Savage R."/>
            <person name="Osoegawa K."/>
            <person name="de Jong P."/>
            <person name="Grimwood J."/>
            <person name="Chapman J.A."/>
            <person name="Shapiro H."/>
            <person name="Aerts A."/>
            <person name="Otillar R.P."/>
            <person name="Terry A.Y."/>
            <person name="Boore J.L."/>
            <person name="Grigoriev I.V."/>
            <person name="Lindberg D.R."/>
            <person name="Seaver E.C."/>
            <person name="Weisblat D.A."/>
            <person name="Putnam N.H."/>
            <person name="Rokhsar D.S."/>
        </authorList>
    </citation>
    <scope>NUCLEOTIDE SEQUENCE</scope>
</reference>
<dbReference type="EnsemblMetazoa" id="HelroT165533">
    <property type="protein sequence ID" value="HelroP165533"/>
    <property type="gene ID" value="HelroG165533"/>
</dbReference>
<protein>
    <submittedName>
        <fullName evidence="3 4">Uncharacterized protein</fullName>
    </submittedName>
</protein>
<dbReference type="GeneID" id="20201092"/>
<dbReference type="EMBL" id="AMQM01002090">
    <property type="status" value="NOT_ANNOTATED_CDS"/>
    <property type="molecule type" value="Genomic_DNA"/>
</dbReference>
<dbReference type="CTD" id="20201092"/>
<reference evidence="5" key="1">
    <citation type="submission" date="2012-12" db="EMBL/GenBank/DDBJ databases">
        <authorList>
            <person name="Hellsten U."/>
            <person name="Grimwood J."/>
            <person name="Chapman J.A."/>
            <person name="Shapiro H."/>
            <person name="Aerts A."/>
            <person name="Otillar R.P."/>
            <person name="Terry A.Y."/>
            <person name="Boore J.L."/>
            <person name="Simakov O."/>
            <person name="Marletaz F."/>
            <person name="Cho S.-J."/>
            <person name="Edsinger-Gonzales E."/>
            <person name="Havlak P."/>
            <person name="Kuo D.-H."/>
            <person name="Larsson T."/>
            <person name="Lv J."/>
            <person name="Arendt D."/>
            <person name="Savage R."/>
            <person name="Osoegawa K."/>
            <person name="de Jong P."/>
            <person name="Lindberg D.R."/>
            <person name="Seaver E.C."/>
            <person name="Weisblat D.A."/>
            <person name="Putnam N.H."/>
            <person name="Grigoriev I.V."/>
            <person name="Rokhsar D.S."/>
        </authorList>
    </citation>
    <scope>NUCLEOTIDE SEQUENCE</scope>
</reference>
<feature type="transmembrane region" description="Helical" evidence="2">
    <location>
        <begin position="7"/>
        <end position="27"/>
    </location>
</feature>
<accession>T1EWZ2</accession>
<evidence type="ECO:0000313" key="5">
    <source>
        <dbReference type="Proteomes" id="UP000015101"/>
    </source>
</evidence>
<name>T1EWZ2_HELRO</name>
<dbReference type="Proteomes" id="UP000015101">
    <property type="component" value="Unassembled WGS sequence"/>
</dbReference>
<organism evidence="4 5">
    <name type="scientific">Helobdella robusta</name>
    <name type="common">Californian leech</name>
    <dbReference type="NCBI Taxonomy" id="6412"/>
    <lineage>
        <taxon>Eukaryota</taxon>
        <taxon>Metazoa</taxon>
        <taxon>Spiralia</taxon>
        <taxon>Lophotrochozoa</taxon>
        <taxon>Annelida</taxon>
        <taxon>Clitellata</taxon>
        <taxon>Hirudinea</taxon>
        <taxon>Rhynchobdellida</taxon>
        <taxon>Glossiphoniidae</taxon>
        <taxon>Helobdella</taxon>
    </lineage>
</organism>
<keyword evidence="2" id="KW-0812">Transmembrane</keyword>
<dbReference type="HOGENOM" id="CLU_1373596_0_0_1"/>
<keyword evidence="2" id="KW-0472">Membrane</keyword>
<dbReference type="RefSeq" id="XP_009030340.1">
    <property type="nucleotide sequence ID" value="XM_009032092.1"/>
</dbReference>
<evidence type="ECO:0000313" key="4">
    <source>
        <dbReference type="EnsemblMetazoa" id="HelroP165533"/>
    </source>
</evidence>
<evidence type="ECO:0000313" key="3">
    <source>
        <dbReference type="EMBL" id="ESN91491.1"/>
    </source>
</evidence>
<dbReference type="KEGG" id="hro:HELRODRAFT_165533"/>
<dbReference type="AlphaFoldDB" id="T1EWZ2"/>
<proteinExistence type="predicted"/>